<protein>
    <submittedName>
        <fullName evidence="3">Uncharacterized protein</fullName>
    </submittedName>
</protein>
<organism evidence="2 3">
    <name type="scientific">Globodera rostochiensis</name>
    <name type="common">Golden nematode worm</name>
    <name type="synonym">Heterodera rostochiensis</name>
    <dbReference type="NCBI Taxonomy" id="31243"/>
    <lineage>
        <taxon>Eukaryota</taxon>
        <taxon>Metazoa</taxon>
        <taxon>Ecdysozoa</taxon>
        <taxon>Nematoda</taxon>
        <taxon>Chromadorea</taxon>
        <taxon>Rhabditida</taxon>
        <taxon>Tylenchina</taxon>
        <taxon>Tylenchomorpha</taxon>
        <taxon>Tylenchoidea</taxon>
        <taxon>Heteroderidae</taxon>
        <taxon>Heteroderinae</taxon>
        <taxon>Globodera</taxon>
    </lineage>
</organism>
<name>A0A914H031_GLORO</name>
<proteinExistence type="predicted"/>
<feature type="compositionally biased region" description="Gly residues" evidence="1">
    <location>
        <begin position="36"/>
        <end position="48"/>
    </location>
</feature>
<evidence type="ECO:0000313" key="2">
    <source>
        <dbReference type="Proteomes" id="UP000887572"/>
    </source>
</evidence>
<dbReference type="AlphaFoldDB" id="A0A914H031"/>
<reference evidence="3" key="1">
    <citation type="submission" date="2022-11" db="UniProtKB">
        <authorList>
            <consortium name="WormBaseParasite"/>
        </authorList>
    </citation>
    <scope>IDENTIFICATION</scope>
</reference>
<feature type="compositionally biased region" description="Polar residues" evidence="1">
    <location>
        <begin position="83"/>
        <end position="93"/>
    </location>
</feature>
<dbReference type="Proteomes" id="UP000887572">
    <property type="component" value="Unplaced"/>
</dbReference>
<sequence>MDLKLSVYHYKHCINSNAGDLGDLDLSPLDENGRTGLIGGPRSGGVAGGERLPGPNQQILSKPPLEGFPFRANPTPAHPTDPFTPSTVSVRRT</sequence>
<feature type="region of interest" description="Disordered" evidence="1">
    <location>
        <begin position="34"/>
        <end position="93"/>
    </location>
</feature>
<dbReference type="WBParaSite" id="Gr19_v10_g12380.t1">
    <property type="protein sequence ID" value="Gr19_v10_g12380.t1"/>
    <property type="gene ID" value="Gr19_v10_g12380"/>
</dbReference>
<keyword evidence="2" id="KW-1185">Reference proteome</keyword>
<evidence type="ECO:0000313" key="3">
    <source>
        <dbReference type="WBParaSite" id="Gr19_v10_g12380.t1"/>
    </source>
</evidence>
<accession>A0A914H031</accession>
<evidence type="ECO:0000256" key="1">
    <source>
        <dbReference type="SAM" id="MobiDB-lite"/>
    </source>
</evidence>